<organism evidence="2 3">
    <name type="scientific">Agrobacterium rosae</name>
    <dbReference type="NCBI Taxonomy" id="1972867"/>
    <lineage>
        <taxon>Bacteria</taxon>
        <taxon>Pseudomonadati</taxon>
        <taxon>Pseudomonadota</taxon>
        <taxon>Alphaproteobacteria</taxon>
        <taxon>Hyphomicrobiales</taxon>
        <taxon>Rhizobiaceae</taxon>
        <taxon>Rhizobium/Agrobacterium group</taxon>
        <taxon>Agrobacterium</taxon>
    </lineage>
</organism>
<feature type="domain" description="Beta-lactamase-related" evidence="1">
    <location>
        <begin position="29"/>
        <end position="328"/>
    </location>
</feature>
<dbReference type="Gene3D" id="3.40.710.10">
    <property type="entry name" value="DD-peptidase/beta-lactamase superfamily"/>
    <property type="match status" value="1"/>
</dbReference>
<evidence type="ECO:0000313" key="2">
    <source>
        <dbReference type="EMBL" id="SCX24050.1"/>
    </source>
</evidence>
<accession>A0A1R3TN88</accession>
<reference evidence="3" key="1">
    <citation type="submission" date="2016-10" db="EMBL/GenBank/DDBJ databases">
        <authorList>
            <person name="Wibberg D."/>
        </authorList>
    </citation>
    <scope>NUCLEOTIDE SEQUENCE [LARGE SCALE GENOMIC DNA]</scope>
</reference>
<dbReference type="STRING" id="1907666.DSM25559_2485"/>
<dbReference type="Pfam" id="PF00144">
    <property type="entry name" value="Beta-lactamase"/>
    <property type="match status" value="1"/>
</dbReference>
<keyword evidence="2" id="KW-0031">Aminopeptidase</keyword>
<dbReference type="EMBL" id="FMUE01000005">
    <property type="protein sequence ID" value="SCX24050.1"/>
    <property type="molecule type" value="Genomic_DNA"/>
</dbReference>
<dbReference type="Proteomes" id="UP000187891">
    <property type="component" value="Unassembled WGS sequence"/>
</dbReference>
<protein>
    <submittedName>
        <fullName evidence="2">D-aminopeptidase</fullName>
        <ecNumber evidence="2">3.4.11.19</ecNumber>
    </submittedName>
</protein>
<dbReference type="AlphaFoldDB" id="A0A1R3TN88"/>
<dbReference type="InterPro" id="IPR012338">
    <property type="entry name" value="Beta-lactam/transpept-like"/>
</dbReference>
<proteinExistence type="predicted"/>
<gene>
    <name evidence="2" type="primary">dap</name>
    <name evidence="2" type="ORF">DSM25559_2485</name>
</gene>
<keyword evidence="2" id="KW-0645">Protease</keyword>
<dbReference type="SUPFAM" id="SSF56601">
    <property type="entry name" value="beta-lactamase/transpeptidase-like"/>
    <property type="match status" value="1"/>
</dbReference>
<dbReference type="InterPro" id="IPR050491">
    <property type="entry name" value="AmpC-like"/>
</dbReference>
<evidence type="ECO:0000259" key="1">
    <source>
        <dbReference type="Pfam" id="PF00144"/>
    </source>
</evidence>
<evidence type="ECO:0000313" key="3">
    <source>
        <dbReference type="Proteomes" id="UP000187891"/>
    </source>
</evidence>
<dbReference type="EC" id="3.4.11.19" evidence="2"/>
<dbReference type="InterPro" id="IPR001466">
    <property type="entry name" value="Beta-lactam-related"/>
</dbReference>
<keyword evidence="2" id="KW-0378">Hydrolase</keyword>
<name>A0A1R3TN88_9HYPH</name>
<dbReference type="PANTHER" id="PTHR46825:SF9">
    <property type="entry name" value="BETA-LACTAMASE-RELATED DOMAIN-CONTAINING PROTEIN"/>
    <property type="match status" value="1"/>
</dbReference>
<sequence>MEKYMLDNQDWTAASNIAEDFVSQWSNNEPGGSVIGFDLSGLRFACSGGVESLATYAPFSPKSVVRYASVTKHVFCAMVLENTHLIALEDPLGKHIEELQPPLRDVKVGQALDMSGGLPDVRECLSLLGLSVYTETTAGPLLDYVSRLTRLNFLAGSEVSYSNTGYRLVEAALERKGLRFDDFVQEKIALPFGTVLTAPDVWNDPVTGLVPGYWKSDRGWQLSSAGLHISASGSLAGSAEALVRWLQALLNGEQGFEGVLTALSSERPLADGRMSEYGLGLRWSHLGDRRFIGHGGSHPGYKTYFLLDPENGTGFVVVSNREDTNGFKIALESMAALTGLPLPEPASNLPDGLYVTETGPWWLEIKGSACTFIDADDTLYDDGDGWTSSRSASLPMRLRVEGDALVGEAGHAPRRFMPAGKHDVPSTLSGLWSSEEGAEFVIEGGILSMGVGPTRQSMPLTALGNGRFLFTLNDGPWTKRVCINLLDSDRLELVSSRARMMEYRRST</sequence>
<dbReference type="PANTHER" id="PTHR46825">
    <property type="entry name" value="D-ALANYL-D-ALANINE-CARBOXYPEPTIDASE/ENDOPEPTIDASE AMPH"/>
    <property type="match status" value="1"/>
</dbReference>
<dbReference type="GO" id="GO:0004177">
    <property type="term" value="F:aminopeptidase activity"/>
    <property type="evidence" value="ECO:0007669"/>
    <property type="project" value="UniProtKB-KW"/>
</dbReference>